<evidence type="ECO:0000256" key="2">
    <source>
        <dbReference type="ARBA" id="ARBA00022475"/>
    </source>
</evidence>
<dbReference type="InterPro" id="IPR049453">
    <property type="entry name" value="Memb_transporter_dom"/>
</dbReference>
<dbReference type="AlphaFoldDB" id="Q13PX3"/>
<dbReference type="PANTHER" id="PTHR30509">
    <property type="entry name" value="P-HYDROXYBENZOIC ACID EFFLUX PUMP SUBUNIT-RELATED"/>
    <property type="match status" value="1"/>
</dbReference>
<dbReference type="Pfam" id="PF13515">
    <property type="entry name" value="FUSC_2"/>
    <property type="match status" value="1"/>
</dbReference>
<proteinExistence type="inferred from homology"/>
<evidence type="ECO:0000313" key="11">
    <source>
        <dbReference type="Proteomes" id="UP000001817"/>
    </source>
</evidence>
<dbReference type="PANTHER" id="PTHR30509:SF9">
    <property type="entry name" value="MULTIDRUG RESISTANCE PROTEIN MDTO"/>
    <property type="match status" value="1"/>
</dbReference>
<keyword evidence="5 8" id="KW-0472">Membrane</keyword>
<feature type="transmembrane region" description="Helical" evidence="8">
    <location>
        <begin position="453"/>
        <end position="473"/>
    </location>
</feature>
<feature type="domain" description="Integral membrane bound transporter" evidence="9">
    <location>
        <begin position="367"/>
        <end position="498"/>
    </location>
</feature>
<keyword evidence="11" id="KW-1185">Reference proteome</keyword>
<dbReference type="Proteomes" id="UP000001817">
    <property type="component" value="Chromosome 2"/>
</dbReference>
<dbReference type="KEGG" id="bxe:Bxe_B2120"/>
<dbReference type="GO" id="GO:0005886">
    <property type="term" value="C:plasma membrane"/>
    <property type="evidence" value="ECO:0007669"/>
    <property type="project" value="UniProtKB-SubCell"/>
</dbReference>
<feature type="transmembrane region" description="Helical" evidence="8">
    <location>
        <begin position="485"/>
        <end position="503"/>
    </location>
</feature>
<feature type="transmembrane region" description="Helical" evidence="8">
    <location>
        <begin position="152"/>
        <end position="174"/>
    </location>
</feature>
<evidence type="ECO:0000256" key="3">
    <source>
        <dbReference type="ARBA" id="ARBA00022692"/>
    </source>
</evidence>
<comment type="subcellular location">
    <subcellularLocation>
        <location evidence="1">Cell membrane</location>
        <topology evidence="1">Multi-pass membrane protein</topology>
    </subcellularLocation>
</comment>
<dbReference type="EMBL" id="CP000271">
    <property type="protein sequence ID" value="ABE33866.1"/>
    <property type="molecule type" value="Genomic_DNA"/>
</dbReference>
<keyword evidence="4 8" id="KW-1133">Transmembrane helix</keyword>
<feature type="transmembrane region" description="Helical" evidence="8">
    <location>
        <begin position="402"/>
        <end position="422"/>
    </location>
</feature>
<feature type="transmembrane region" description="Helical" evidence="8">
    <location>
        <begin position="429"/>
        <end position="447"/>
    </location>
</feature>
<feature type="transmembrane region" description="Helical" evidence="8">
    <location>
        <begin position="125"/>
        <end position="146"/>
    </location>
</feature>
<sequence length="680" mass="71593">MATPVDNGRAFAAERIRAIVEPFPGRLEFAIRLAVICALTTLAVEIYQTPEPALTAYVAFFVMKPDRATSVVISAVLLLLITLIVGTVLLITMQVIDAPLWRVVAMTLVSFCMLFAASASKLKPIAAIVALIAAYALDLLGTAHIGEIATRALLYAWLFVGIPAGVSIVVNLVAGPAPRRLAGRALAHRLRAGAKLLRSPDENTRRLFLACLHEGPGEIPAWLKLAGAEKTSPAQDIAALKQATQATAAILATLDVIAREPATPQTGRLREHIAQTLDGMAAILQTGGYPVDITLAQIDGETALSPLAAAALAELRAALAAFAEPPPAALPPPPAAKSAGGFFVPDAFTNPAHVQYALKTTAAAMFCYVVYSLLNWPGIHTCLITCYIVSLGTTAETVEKLTLRIVGCLIGAAAGIAAIVFLMPNVTSIGALMVIVFVATLFSGWIAAGSPRISYIGFQIAFAFFLCVIQGPSPAFDMTTARDRVIGILFGNLVVAVVFTQIWPVSVAKRIDPAIAALLRRLAAMAGSDTRPRRWTLAAEAQAALGAIEQDLDLSRYEPSSIRPAPGWLERRRRVAEAVALLQGPLLVDFTRAPLAAAGVASRLDRLADAFGPDTTGQATPPASEHAASPRHAGDAAKANANANAPGATHTFVDPFLARLEDAINQPVKDEDGRLGYARA</sequence>
<comment type="similarity">
    <text evidence="6">Belongs to the YccS/YhfK family.</text>
</comment>
<name>Q13PX3_PARXL</name>
<keyword evidence="3 8" id="KW-0812">Transmembrane</keyword>
<evidence type="ECO:0000256" key="6">
    <source>
        <dbReference type="ARBA" id="ARBA00043993"/>
    </source>
</evidence>
<dbReference type="KEGG" id="bxb:DR64_4449"/>
<evidence type="ECO:0000259" key="9">
    <source>
        <dbReference type="Pfam" id="PF13515"/>
    </source>
</evidence>
<evidence type="ECO:0000256" key="1">
    <source>
        <dbReference type="ARBA" id="ARBA00004651"/>
    </source>
</evidence>
<dbReference type="RefSeq" id="WP_011491221.1">
    <property type="nucleotide sequence ID" value="NC_007952.1"/>
</dbReference>
<accession>Q13PX3</accession>
<dbReference type="PATRIC" id="fig|266265.5.peg.5610"/>
<gene>
    <name evidence="10" type="ORF">Bxe_B2120</name>
</gene>
<feature type="transmembrane region" description="Helical" evidence="8">
    <location>
        <begin position="68"/>
        <end position="93"/>
    </location>
</feature>
<feature type="compositionally biased region" description="Low complexity" evidence="7">
    <location>
        <begin position="636"/>
        <end position="645"/>
    </location>
</feature>
<dbReference type="STRING" id="266265.Bxe_B2120"/>
<dbReference type="eggNOG" id="COG1289">
    <property type="taxonomic scope" value="Bacteria"/>
</dbReference>
<evidence type="ECO:0000256" key="8">
    <source>
        <dbReference type="SAM" id="Phobius"/>
    </source>
</evidence>
<keyword evidence="2" id="KW-1003">Cell membrane</keyword>
<reference evidence="10 11" key="1">
    <citation type="journal article" date="2006" name="Proc. Natl. Acad. Sci. U.S.A.">
        <title>Burkholderia xenovorans LB400 harbors a multi-replicon, 9.73-Mbp genome shaped for versatility.</title>
        <authorList>
            <person name="Chain P.S."/>
            <person name="Denef V.J."/>
            <person name="Konstantinidis K.T."/>
            <person name="Vergez L.M."/>
            <person name="Agullo L."/>
            <person name="Reyes V.L."/>
            <person name="Hauser L."/>
            <person name="Cordova M."/>
            <person name="Gomez L."/>
            <person name="Gonzalez M."/>
            <person name="Land M."/>
            <person name="Lao V."/>
            <person name="Larimer F."/>
            <person name="LiPuma J.J."/>
            <person name="Mahenthiralingam E."/>
            <person name="Malfatti S.A."/>
            <person name="Marx C.J."/>
            <person name="Parnell J.J."/>
            <person name="Ramette A."/>
            <person name="Richardson P."/>
            <person name="Seeger M."/>
            <person name="Smith D."/>
            <person name="Spilker T."/>
            <person name="Sul W.J."/>
            <person name="Tsoi T.V."/>
            <person name="Ulrich L.E."/>
            <person name="Zhulin I.B."/>
            <person name="Tiedje J.M."/>
        </authorList>
    </citation>
    <scope>NUCLEOTIDE SEQUENCE [LARGE SCALE GENOMIC DNA]</scope>
    <source>
        <strain evidence="10 11">LB400</strain>
    </source>
</reference>
<evidence type="ECO:0000256" key="5">
    <source>
        <dbReference type="ARBA" id="ARBA00023136"/>
    </source>
</evidence>
<evidence type="ECO:0000256" key="7">
    <source>
        <dbReference type="SAM" id="MobiDB-lite"/>
    </source>
</evidence>
<feature type="transmembrane region" description="Helical" evidence="8">
    <location>
        <begin position="368"/>
        <end position="390"/>
    </location>
</feature>
<evidence type="ECO:0000313" key="10">
    <source>
        <dbReference type="EMBL" id="ABE33866.1"/>
    </source>
</evidence>
<feature type="transmembrane region" description="Helical" evidence="8">
    <location>
        <begin position="99"/>
        <end position="118"/>
    </location>
</feature>
<dbReference type="OrthoDB" id="105720at2"/>
<feature type="region of interest" description="Disordered" evidence="7">
    <location>
        <begin position="611"/>
        <end position="645"/>
    </location>
</feature>
<evidence type="ECO:0000256" key="4">
    <source>
        <dbReference type="ARBA" id="ARBA00022989"/>
    </source>
</evidence>
<protein>
    <submittedName>
        <fullName evidence="10">Conserved hypothetical membrane protein, putative efflux pump</fullName>
    </submittedName>
</protein>
<organism evidence="10 11">
    <name type="scientific">Paraburkholderia xenovorans (strain LB400)</name>
    <dbReference type="NCBI Taxonomy" id="266265"/>
    <lineage>
        <taxon>Bacteria</taxon>
        <taxon>Pseudomonadati</taxon>
        <taxon>Pseudomonadota</taxon>
        <taxon>Betaproteobacteria</taxon>
        <taxon>Burkholderiales</taxon>
        <taxon>Burkholderiaceae</taxon>
        <taxon>Paraburkholderia</taxon>
    </lineage>
</organism>